<gene>
    <name evidence="7" type="ORF">R53137_KAKDMLNK_01546</name>
</gene>
<dbReference type="Proteomes" id="UP001314262">
    <property type="component" value="Unassembled WGS sequence"/>
</dbReference>
<dbReference type="Gene3D" id="3.40.50.150">
    <property type="entry name" value="Vaccinia Virus protein VP39"/>
    <property type="match status" value="1"/>
</dbReference>
<comment type="catalytic activity">
    <reaction evidence="5">
        <text>a 2'-deoxyadenosine in DNA + S-adenosyl-L-methionine = an N(6)-methyl-2'-deoxyadenosine in DNA + S-adenosyl-L-homocysteine + H(+)</text>
        <dbReference type="Rhea" id="RHEA:15197"/>
        <dbReference type="Rhea" id="RHEA-COMP:12418"/>
        <dbReference type="Rhea" id="RHEA-COMP:12419"/>
        <dbReference type="ChEBI" id="CHEBI:15378"/>
        <dbReference type="ChEBI" id="CHEBI:57856"/>
        <dbReference type="ChEBI" id="CHEBI:59789"/>
        <dbReference type="ChEBI" id="CHEBI:90615"/>
        <dbReference type="ChEBI" id="CHEBI:90616"/>
        <dbReference type="EC" id="2.1.1.72"/>
    </reaction>
</comment>
<keyword evidence="8" id="KW-1185">Reference proteome</keyword>
<keyword evidence="2 7" id="KW-0489">Methyltransferase</keyword>
<feature type="domain" description="Type II methyltransferase M.TaqI-like" evidence="6">
    <location>
        <begin position="463"/>
        <end position="556"/>
    </location>
</feature>
<reference evidence="7 8" key="1">
    <citation type="submission" date="2023-10" db="EMBL/GenBank/DDBJ databases">
        <authorList>
            <person name="Botero Cardona J."/>
        </authorList>
    </citation>
    <scope>NUCLEOTIDE SEQUENCE [LARGE SCALE GENOMIC DNA]</scope>
    <source>
        <strain evidence="7 8">R-53137</strain>
    </source>
</reference>
<dbReference type="InterPro" id="IPR050953">
    <property type="entry name" value="N4_N6_ade-DNA_methylase"/>
</dbReference>
<dbReference type="SUPFAM" id="SSF53335">
    <property type="entry name" value="S-adenosyl-L-methionine-dependent methyltransferases"/>
    <property type="match status" value="1"/>
</dbReference>
<dbReference type="InterPro" id="IPR011639">
    <property type="entry name" value="MethylTrfase_TaqI-like_dom"/>
</dbReference>
<name>A0ABM9N1X3_9LACO</name>
<proteinExistence type="predicted"/>
<keyword evidence="4" id="KW-0949">S-adenosyl-L-methionine</keyword>
<dbReference type="PANTHER" id="PTHR33841">
    <property type="entry name" value="DNA METHYLTRANSFERASE YEEA-RELATED"/>
    <property type="match status" value="1"/>
</dbReference>
<dbReference type="GO" id="GO:0032259">
    <property type="term" value="P:methylation"/>
    <property type="evidence" value="ECO:0007669"/>
    <property type="project" value="UniProtKB-KW"/>
</dbReference>
<organism evidence="7 8">
    <name type="scientific">Fructobacillus tropaeoli</name>
    <dbReference type="NCBI Taxonomy" id="709323"/>
    <lineage>
        <taxon>Bacteria</taxon>
        <taxon>Bacillati</taxon>
        <taxon>Bacillota</taxon>
        <taxon>Bacilli</taxon>
        <taxon>Lactobacillales</taxon>
        <taxon>Lactobacillaceae</taxon>
        <taxon>Fructobacillus</taxon>
    </lineage>
</organism>
<accession>A0ABM9N1X3</accession>
<dbReference type="Pfam" id="PF07669">
    <property type="entry name" value="Eco57I"/>
    <property type="match status" value="1"/>
</dbReference>
<dbReference type="EMBL" id="CAUZLT010000007">
    <property type="protein sequence ID" value="CAK1254225.1"/>
    <property type="molecule type" value="Genomic_DNA"/>
</dbReference>
<dbReference type="PANTHER" id="PTHR33841:SF1">
    <property type="entry name" value="DNA METHYLTRANSFERASE A"/>
    <property type="match status" value="1"/>
</dbReference>
<evidence type="ECO:0000256" key="1">
    <source>
        <dbReference type="ARBA" id="ARBA00011900"/>
    </source>
</evidence>
<comment type="caution">
    <text evidence="7">The sequence shown here is derived from an EMBL/GenBank/DDBJ whole genome shotgun (WGS) entry which is preliminary data.</text>
</comment>
<evidence type="ECO:0000256" key="2">
    <source>
        <dbReference type="ARBA" id="ARBA00022603"/>
    </source>
</evidence>
<evidence type="ECO:0000313" key="8">
    <source>
        <dbReference type="Proteomes" id="UP001314262"/>
    </source>
</evidence>
<dbReference type="GO" id="GO:0008168">
    <property type="term" value="F:methyltransferase activity"/>
    <property type="evidence" value="ECO:0007669"/>
    <property type="project" value="UniProtKB-KW"/>
</dbReference>
<dbReference type="InterPro" id="IPR029063">
    <property type="entry name" value="SAM-dependent_MTases_sf"/>
</dbReference>
<evidence type="ECO:0000256" key="4">
    <source>
        <dbReference type="ARBA" id="ARBA00022691"/>
    </source>
</evidence>
<evidence type="ECO:0000256" key="5">
    <source>
        <dbReference type="ARBA" id="ARBA00047942"/>
    </source>
</evidence>
<evidence type="ECO:0000256" key="3">
    <source>
        <dbReference type="ARBA" id="ARBA00022679"/>
    </source>
</evidence>
<dbReference type="RefSeq" id="WP_338349262.1">
    <property type="nucleotide sequence ID" value="NZ_CAUZLT010000007.1"/>
</dbReference>
<evidence type="ECO:0000259" key="6">
    <source>
        <dbReference type="Pfam" id="PF07669"/>
    </source>
</evidence>
<dbReference type="EC" id="2.1.1.72" evidence="1"/>
<evidence type="ECO:0000313" key="7">
    <source>
        <dbReference type="EMBL" id="CAK1254225.1"/>
    </source>
</evidence>
<protein>
    <recommendedName>
        <fullName evidence="1">site-specific DNA-methyltransferase (adenine-specific)</fullName>
        <ecNumber evidence="1">2.1.1.72</ecNumber>
    </recommendedName>
</protein>
<sequence>MFNSDLFANERSEGGELIVEMNLLFNRYDWGMKSAVGELSLKTEYAEDDRNETLFPDAVIFADVAKNAPLMGWEFKMPDVKIDDPELYSNALDKANRMGTQVFVLWNFQYAAVYEKNEDGWPLEPTRFFREFDSILTSRQNVHSNKNEWKQQLYDVLAYLNLELLGQKFEVAPIEFNIENYVSTIANKLSPEVATNFLQSSDTRLKARMRKWRKSEQAELIEVGKNESDEKVASAFARNVIIRWVNRIIFAHLLKSKQNSINALLIRFSKNADIVEFAKDLNCAVKKTDFYTILHVEDYEDELPQRVATNLNEFNLYLANTDFSNVSEKFVSRLLESLVDVTVRELMGLYTTPVNLAKFLVGITVQNTEGNFADLTTGSGTIAHAIQSLLKSNGKSEDFVHNHVWASDRFGYPLQIANLNLTSPDSFNLKNIVFQRNVMSLKVGEKISIVDPALGGLTPVKIPSFDYIISNLPFIGSNDRNDEDQSYVNELLERFNDLDNKTDLYQAIILHFASLLNNQPNARVGVITSNSWTKVKKNYKSFFKTLTSIFDVEMVVQPKRGRWFQNAAVMTTILVLKFKTTDTNPLTRFIMIKEGLTSPTGYVDKIDDLIDDIKLSESNDLYCQQVLSLNEIKEYLNMGISVEALFDDISWLGLLKTKMSPLSNYLEGGRGTRTGGDSIFIMDSKKVDDDYAVPYLQTIKDVTSFEVGKTRHYYFYTKDNLTTIEERGEKKTLQYLKSVQMSPSAINRQERFGDKWFNADQAPQYADFITSINPQDRYFWSRMIPRSAVNQRVTAFRIKKSFHNDIEVLHAILNSLPAQYMLAASGFGRGQGVTDLTKDGIIQIYIPSLDELSTSEKNKIVELWQTVKYKPVPRVMEQIEDVAWVNFNKEILKIYGLNIDVFDSMSKALVDLLERRSSAKSVVG</sequence>
<keyword evidence="3" id="KW-0808">Transferase</keyword>